<name>A0A1M4X148_9ACTN</name>
<keyword evidence="1" id="KW-0489">Methyltransferase</keyword>
<protein>
    <submittedName>
        <fullName evidence="1">Predicted O-methyltransferase YrrM</fullName>
    </submittedName>
</protein>
<proteinExistence type="predicted"/>
<dbReference type="STRING" id="1121881.SAMN02745225_01854"/>
<organism evidence="1 2">
    <name type="scientific">Ferrithrix thermotolerans DSM 19514</name>
    <dbReference type="NCBI Taxonomy" id="1121881"/>
    <lineage>
        <taxon>Bacteria</taxon>
        <taxon>Bacillati</taxon>
        <taxon>Actinomycetota</taxon>
        <taxon>Acidimicrobiia</taxon>
        <taxon>Acidimicrobiales</taxon>
        <taxon>Acidimicrobiaceae</taxon>
        <taxon>Ferrithrix</taxon>
    </lineage>
</organism>
<dbReference type="EMBL" id="FQUL01000032">
    <property type="protein sequence ID" value="SHE87219.1"/>
    <property type="molecule type" value="Genomic_DNA"/>
</dbReference>
<accession>A0A1M4X148</accession>
<gene>
    <name evidence="1" type="ORF">SAMN02745225_01854</name>
</gene>
<reference evidence="2" key="1">
    <citation type="submission" date="2016-11" db="EMBL/GenBank/DDBJ databases">
        <authorList>
            <person name="Varghese N."/>
            <person name="Submissions S."/>
        </authorList>
    </citation>
    <scope>NUCLEOTIDE SEQUENCE [LARGE SCALE GENOMIC DNA]</scope>
    <source>
        <strain evidence="2">DSM 19514</strain>
    </source>
</reference>
<dbReference type="Gene3D" id="3.40.50.150">
    <property type="entry name" value="Vaccinia Virus protein VP39"/>
    <property type="match status" value="1"/>
</dbReference>
<dbReference type="Proteomes" id="UP000184295">
    <property type="component" value="Unassembled WGS sequence"/>
</dbReference>
<dbReference type="GO" id="GO:0032259">
    <property type="term" value="P:methylation"/>
    <property type="evidence" value="ECO:0007669"/>
    <property type="project" value="UniProtKB-KW"/>
</dbReference>
<keyword evidence="1" id="KW-0808">Transferase</keyword>
<dbReference type="SUPFAM" id="SSF53335">
    <property type="entry name" value="S-adenosyl-L-methionine-dependent methyltransferases"/>
    <property type="match status" value="1"/>
</dbReference>
<dbReference type="Pfam" id="PF13578">
    <property type="entry name" value="Methyltransf_24"/>
    <property type="match status" value="1"/>
</dbReference>
<dbReference type="AlphaFoldDB" id="A0A1M4X148"/>
<evidence type="ECO:0000313" key="2">
    <source>
        <dbReference type="Proteomes" id="UP000184295"/>
    </source>
</evidence>
<dbReference type="RefSeq" id="WP_072791658.1">
    <property type="nucleotide sequence ID" value="NZ_FQUL01000032.1"/>
</dbReference>
<dbReference type="InterPro" id="IPR029063">
    <property type="entry name" value="SAM-dependent_MTases_sf"/>
</dbReference>
<dbReference type="OrthoDB" id="240750at2"/>
<keyword evidence="2" id="KW-1185">Reference proteome</keyword>
<dbReference type="GO" id="GO:0008168">
    <property type="term" value="F:methyltransferase activity"/>
    <property type="evidence" value="ECO:0007669"/>
    <property type="project" value="UniProtKB-KW"/>
</dbReference>
<sequence length="219" mass="24443">MAFNPSDEYEIPPKIQRIIDTTPGFMPKEEGRYLHQLSLTSPLSPTSKAIEIGTYCGKSTLYLALAAMKRDSHVVTIDHHQGSEENYPPFPYFDNRLYDPQSNKLDTLPIFREALRLSKLSDYVITVISDSSAFSRLYQNQSAAFLFIDGGHSALQAWKDYINWADKVQIGGVLAIHDVFEDPSLGGRPPYEIAVALSHLESFTALGQVGSLAAFRRIS</sequence>
<evidence type="ECO:0000313" key="1">
    <source>
        <dbReference type="EMBL" id="SHE87219.1"/>
    </source>
</evidence>